<gene>
    <name evidence="7" type="primary">106090113</name>
</gene>
<dbReference type="STRING" id="35570.A0A1I8PAA4"/>
<name>A0A1I8PAA4_STOCA</name>
<feature type="transmembrane region" description="Helical" evidence="5">
    <location>
        <begin position="118"/>
        <end position="139"/>
    </location>
</feature>
<dbReference type="Pfam" id="PF00083">
    <property type="entry name" value="Sugar_tr"/>
    <property type="match status" value="1"/>
</dbReference>
<dbReference type="SUPFAM" id="SSF103473">
    <property type="entry name" value="MFS general substrate transporter"/>
    <property type="match status" value="1"/>
</dbReference>
<dbReference type="EnsemblMetazoa" id="SCAU006251-RA">
    <property type="protein sequence ID" value="SCAU006251-PA"/>
    <property type="gene ID" value="SCAU006251"/>
</dbReference>
<feature type="transmembrane region" description="Helical" evidence="5">
    <location>
        <begin position="330"/>
        <end position="352"/>
    </location>
</feature>
<evidence type="ECO:0000259" key="6">
    <source>
        <dbReference type="PROSITE" id="PS50850"/>
    </source>
</evidence>
<feature type="transmembrane region" description="Helical" evidence="5">
    <location>
        <begin position="299"/>
        <end position="318"/>
    </location>
</feature>
<proteinExistence type="predicted"/>
<feature type="transmembrane region" description="Helical" evidence="5">
    <location>
        <begin position="87"/>
        <end position="106"/>
    </location>
</feature>
<feature type="transmembrane region" description="Helical" evidence="5">
    <location>
        <begin position="364"/>
        <end position="383"/>
    </location>
</feature>
<evidence type="ECO:0000256" key="3">
    <source>
        <dbReference type="ARBA" id="ARBA00022989"/>
    </source>
</evidence>
<dbReference type="PANTHER" id="PTHR23529:SF2">
    <property type="entry name" value="GH19118P-RELATED"/>
    <property type="match status" value="1"/>
</dbReference>
<keyword evidence="8" id="KW-1185">Reference proteome</keyword>
<evidence type="ECO:0000313" key="8">
    <source>
        <dbReference type="Proteomes" id="UP000095300"/>
    </source>
</evidence>
<protein>
    <recommendedName>
        <fullName evidence="6">Major facilitator superfamily (MFS) profile domain-containing protein</fullName>
    </recommendedName>
</protein>
<sequence>MFLFSAAMVFVSGGMFLADQGKPEYFTCKHLAMSWFIGAIIGAVIGSVLCNKIYKKLITCFASLLVTISGILLIADSDSYDALLAARYLNGGALGLVFPLTMVLISEETVKYMRGMNAAAMASMCLSLGIFLQICYMYIWPEGSFDGTQMMGTLSIFWGFISFIIAFTLQLESPVFYLQRGQEEMAIDVLRRLQRPFTITHETYEQLAEHKLYVAESAEDTLLKSALIGLPALIKLSFYRVFTAASYSFYSFFAVSYASSVLYTPDDFWPMYIYGLCAWLGPMLVLFTLDSKGRKPPMIVGFFFTCSIAFILGGLLHNQKNVRDKDIMTAVMYLLMAYQFFAGLSTASSAVYLTEAFPLAVKSFYVALAFIAEMAIHIVIIAVHSEPWRFNVYDLSDYFYTVGALSLVFFALAIVAMPETKNDTLRECLAKFRKIINYKSD</sequence>
<keyword evidence="2 5" id="KW-0812">Transmembrane</keyword>
<evidence type="ECO:0000256" key="2">
    <source>
        <dbReference type="ARBA" id="ARBA00022692"/>
    </source>
</evidence>
<evidence type="ECO:0000256" key="4">
    <source>
        <dbReference type="ARBA" id="ARBA00023136"/>
    </source>
</evidence>
<accession>A0A1I8PAA4</accession>
<dbReference type="VEuPathDB" id="VectorBase:SCAU006251"/>
<dbReference type="OrthoDB" id="6612291at2759"/>
<dbReference type="GO" id="GO:0016020">
    <property type="term" value="C:membrane"/>
    <property type="evidence" value="ECO:0007669"/>
    <property type="project" value="UniProtKB-SubCell"/>
</dbReference>
<comment type="subcellular location">
    <subcellularLocation>
        <location evidence="1">Membrane</location>
        <topology evidence="1">Multi-pass membrane protein</topology>
    </subcellularLocation>
</comment>
<dbReference type="InterPro" id="IPR036259">
    <property type="entry name" value="MFS_trans_sf"/>
</dbReference>
<dbReference type="InterPro" id="IPR005828">
    <property type="entry name" value="MFS_sugar_transport-like"/>
</dbReference>
<evidence type="ECO:0000256" key="5">
    <source>
        <dbReference type="SAM" id="Phobius"/>
    </source>
</evidence>
<evidence type="ECO:0000256" key="1">
    <source>
        <dbReference type="ARBA" id="ARBA00004141"/>
    </source>
</evidence>
<reference evidence="7" key="1">
    <citation type="submission" date="2020-05" db="UniProtKB">
        <authorList>
            <consortium name="EnsemblMetazoa"/>
        </authorList>
    </citation>
    <scope>IDENTIFICATION</scope>
    <source>
        <strain evidence="7">USDA</strain>
    </source>
</reference>
<feature type="transmembrane region" description="Helical" evidence="5">
    <location>
        <begin position="57"/>
        <end position="75"/>
    </location>
</feature>
<dbReference type="GO" id="GO:0022857">
    <property type="term" value="F:transmembrane transporter activity"/>
    <property type="evidence" value="ECO:0007669"/>
    <property type="project" value="InterPro"/>
</dbReference>
<organism evidence="7 8">
    <name type="scientific">Stomoxys calcitrans</name>
    <name type="common">Stable fly</name>
    <name type="synonym">Conops calcitrans</name>
    <dbReference type="NCBI Taxonomy" id="35570"/>
    <lineage>
        <taxon>Eukaryota</taxon>
        <taxon>Metazoa</taxon>
        <taxon>Ecdysozoa</taxon>
        <taxon>Arthropoda</taxon>
        <taxon>Hexapoda</taxon>
        <taxon>Insecta</taxon>
        <taxon>Pterygota</taxon>
        <taxon>Neoptera</taxon>
        <taxon>Endopterygota</taxon>
        <taxon>Diptera</taxon>
        <taxon>Brachycera</taxon>
        <taxon>Muscomorpha</taxon>
        <taxon>Muscoidea</taxon>
        <taxon>Muscidae</taxon>
        <taxon>Stomoxys</taxon>
    </lineage>
</organism>
<feature type="transmembrane region" description="Helical" evidence="5">
    <location>
        <begin position="269"/>
        <end position="287"/>
    </location>
</feature>
<dbReference type="Gene3D" id="1.20.1250.20">
    <property type="entry name" value="MFS general substrate transporter like domains"/>
    <property type="match status" value="1"/>
</dbReference>
<evidence type="ECO:0000313" key="7">
    <source>
        <dbReference type="EnsemblMetazoa" id="SCAU006251-PA"/>
    </source>
</evidence>
<feature type="domain" description="Major facilitator superfamily (MFS) profile" evidence="6">
    <location>
        <begin position="1"/>
        <end position="421"/>
    </location>
</feature>
<dbReference type="InterPro" id="IPR020846">
    <property type="entry name" value="MFS_dom"/>
</dbReference>
<feature type="transmembrane region" description="Helical" evidence="5">
    <location>
        <begin position="398"/>
        <end position="417"/>
    </location>
</feature>
<dbReference type="Proteomes" id="UP000095300">
    <property type="component" value="Unassembled WGS sequence"/>
</dbReference>
<dbReference type="PROSITE" id="PS50850">
    <property type="entry name" value="MFS"/>
    <property type="match status" value="1"/>
</dbReference>
<dbReference type="AlphaFoldDB" id="A0A1I8PAA4"/>
<dbReference type="PANTHER" id="PTHR23529">
    <property type="entry name" value="GH19118P-RELATED"/>
    <property type="match status" value="1"/>
</dbReference>
<keyword evidence="3 5" id="KW-1133">Transmembrane helix</keyword>
<feature type="transmembrane region" description="Helical" evidence="5">
    <location>
        <begin position="241"/>
        <end position="263"/>
    </location>
</feature>
<feature type="transmembrane region" description="Helical" evidence="5">
    <location>
        <begin position="34"/>
        <end position="50"/>
    </location>
</feature>
<keyword evidence="4 5" id="KW-0472">Membrane</keyword>
<feature type="transmembrane region" description="Helical" evidence="5">
    <location>
        <begin position="151"/>
        <end position="171"/>
    </location>
</feature>